<protein>
    <submittedName>
        <fullName evidence="2">Uncharacterized protein</fullName>
    </submittedName>
</protein>
<comment type="caution">
    <text evidence="2">The sequence shown here is derived from an EMBL/GenBank/DDBJ whole genome shotgun (WGS) entry which is preliminary data.</text>
</comment>
<dbReference type="EMBL" id="JAJUBB010000003">
    <property type="protein sequence ID" value="MDD1780540.1"/>
    <property type="molecule type" value="Genomic_DNA"/>
</dbReference>
<gene>
    <name evidence="2" type="ORF">LRP49_04930</name>
</gene>
<organism evidence="2 3">
    <name type="scientific">Enterovibrio qingdaonensis</name>
    <dbReference type="NCBI Taxonomy" id="2899818"/>
    <lineage>
        <taxon>Bacteria</taxon>
        <taxon>Pseudomonadati</taxon>
        <taxon>Pseudomonadota</taxon>
        <taxon>Gammaproteobacteria</taxon>
        <taxon>Vibrionales</taxon>
        <taxon>Vibrionaceae</taxon>
        <taxon>Enterovibrio</taxon>
    </lineage>
</organism>
<feature type="transmembrane region" description="Helical" evidence="1">
    <location>
        <begin position="198"/>
        <end position="222"/>
    </location>
</feature>
<feature type="transmembrane region" description="Helical" evidence="1">
    <location>
        <begin position="167"/>
        <end position="186"/>
    </location>
</feature>
<evidence type="ECO:0000313" key="2">
    <source>
        <dbReference type="EMBL" id="MDD1780540.1"/>
    </source>
</evidence>
<proteinExistence type="predicted"/>
<keyword evidence="1" id="KW-1133">Transmembrane helix</keyword>
<reference evidence="2" key="1">
    <citation type="submission" date="2021-12" db="EMBL/GenBank/DDBJ databases">
        <title>Enterovibrio ZSDZ35 sp. nov. and Enterovibrio ZSDZ42 sp. nov., isolated from coastal seawater in Qingdao.</title>
        <authorList>
            <person name="Zhang P."/>
        </authorList>
    </citation>
    <scope>NUCLEOTIDE SEQUENCE</scope>
    <source>
        <strain evidence="2">ZSDZ35</strain>
    </source>
</reference>
<dbReference type="Proteomes" id="UP001149821">
    <property type="component" value="Unassembled WGS sequence"/>
</dbReference>
<feature type="transmembrane region" description="Helical" evidence="1">
    <location>
        <begin position="134"/>
        <end position="155"/>
    </location>
</feature>
<accession>A0ABT5QJ89</accession>
<evidence type="ECO:0000313" key="3">
    <source>
        <dbReference type="Proteomes" id="UP001149821"/>
    </source>
</evidence>
<sequence length="265" mass="29709">MTDKSRPMESITNIKVGGSDSVGNKIKNVLATNNEFAIYEIEHDDINSKIRVLIDGYTDESERKMQNRFHRVKQKYIEAKGLLAIASNYEMMKHRIAHTLSSCLSCEDIEGNDEFDKLIKQINQEHGRIVENRALYLLPCLLAVVVLFLVSLVNMPLIFSGVTFAKVMLFLLATSLGCGLSMLITARKLNFDEFTAKSHYLLLGVERWLFSSMAGATAYVLIKSNIAFPDLDVSNVWVMMAILLLSGFSESFIPSVLSNLNKAKT</sequence>
<evidence type="ECO:0000256" key="1">
    <source>
        <dbReference type="SAM" id="Phobius"/>
    </source>
</evidence>
<keyword evidence="1" id="KW-0812">Transmembrane</keyword>
<feature type="transmembrane region" description="Helical" evidence="1">
    <location>
        <begin position="234"/>
        <end position="257"/>
    </location>
</feature>
<name>A0ABT5QJ89_9GAMM</name>
<dbReference type="RefSeq" id="WP_274140627.1">
    <property type="nucleotide sequence ID" value="NZ_JAJUBB010000003.1"/>
</dbReference>
<keyword evidence="1" id="KW-0472">Membrane</keyword>
<keyword evidence="3" id="KW-1185">Reference proteome</keyword>